<dbReference type="RefSeq" id="WP_107939560.1">
    <property type="nucleotide sequence ID" value="NZ_QANS01000002.1"/>
</dbReference>
<dbReference type="OrthoDB" id="547161at2"/>
<name>A0A2T5MIE7_9GAMM</name>
<dbReference type="Gene3D" id="2.60.120.620">
    <property type="entry name" value="q2cbj1_9rhob like domain"/>
    <property type="match status" value="1"/>
</dbReference>
<dbReference type="Proteomes" id="UP000244248">
    <property type="component" value="Unassembled WGS sequence"/>
</dbReference>
<sequence length="309" mass="35668">MSLSSKMRHLRLVWRDFRWWRFYLQRSVIGPVSRRAVTRLMARFRPPHALKAEISPNVGQALQALLTSGLVRLRDMLSAEDCDALMEYFLRHEVRDAYRPENGSFLPDSERRHPLSHVAHHQARDIVLAPRLLAVANDPEILDIAGRYLGCKPTLAYLAVWWSYPTEIGAQQAENFHRDVDDWRFLKLFVCLSDVGPDNGPHKYVTNSVESEKLREIRRFTDQEVESVFGIENIKCLTGHPGQAFLEDTFGIHKGQPVKQGRRLMFQAVYSMYSLPYGPGKPVATLRELGEYAPGIKVDPWINRFYFCQ</sequence>
<comment type="caution">
    <text evidence="1">The sequence shown here is derived from an EMBL/GenBank/DDBJ whole genome shotgun (WGS) entry which is preliminary data.</text>
</comment>
<evidence type="ECO:0008006" key="3">
    <source>
        <dbReference type="Google" id="ProtNLM"/>
    </source>
</evidence>
<organism evidence="1 2">
    <name type="scientific">Stenotrophobium rhamnosiphilum</name>
    <dbReference type="NCBI Taxonomy" id="2029166"/>
    <lineage>
        <taxon>Bacteria</taxon>
        <taxon>Pseudomonadati</taxon>
        <taxon>Pseudomonadota</taxon>
        <taxon>Gammaproteobacteria</taxon>
        <taxon>Nevskiales</taxon>
        <taxon>Nevskiaceae</taxon>
        <taxon>Stenotrophobium</taxon>
    </lineage>
</organism>
<accession>A0A2T5MIE7</accession>
<gene>
    <name evidence="1" type="ORF">CJD38_06875</name>
</gene>
<dbReference type="AlphaFoldDB" id="A0A2T5MIE7"/>
<dbReference type="InterPro" id="IPR008775">
    <property type="entry name" value="Phytyl_CoA_dOase-like"/>
</dbReference>
<dbReference type="Pfam" id="PF05721">
    <property type="entry name" value="PhyH"/>
    <property type="match status" value="1"/>
</dbReference>
<proteinExistence type="predicted"/>
<evidence type="ECO:0000313" key="1">
    <source>
        <dbReference type="EMBL" id="PTU32366.1"/>
    </source>
</evidence>
<reference evidence="1 2" key="1">
    <citation type="submission" date="2018-04" db="EMBL/GenBank/DDBJ databases">
        <title>Novel species isolated from glacier.</title>
        <authorList>
            <person name="Liu Q."/>
            <person name="Xin Y.-H."/>
        </authorList>
    </citation>
    <scope>NUCLEOTIDE SEQUENCE [LARGE SCALE GENOMIC DNA]</scope>
    <source>
        <strain evidence="1 2">GT1R17</strain>
    </source>
</reference>
<dbReference type="GO" id="GO:0016706">
    <property type="term" value="F:2-oxoglutarate-dependent dioxygenase activity"/>
    <property type="evidence" value="ECO:0007669"/>
    <property type="project" value="UniProtKB-ARBA"/>
</dbReference>
<protein>
    <recommendedName>
        <fullName evidence="3">Phytanoyl-CoA dioxygenase</fullName>
    </recommendedName>
</protein>
<evidence type="ECO:0000313" key="2">
    <source>
        <dbReference type="Proteomes" id="UP000244248"/>
    </source>
</evidence>
<dbReference type="EMBL" id="QANS01000002">
    <property type="protein sequence ID" value="PTU32366.1"/>
    <property type="molecule type" value="Genomic_DNA"/>
</dbReference>
<keyword evidence="2" id="KW-1185">Reference proteome</keyword>
<dbReference type="SUPFAM" id="SSF51197">
    <property type="entry name" value="Clavaminate synthase-like"/>
    <property type="match status" value="1"/>
</dbReference>